<evidence type="ECO:0000256" key="2">
    <source>
        <dbReference type="SAM" id="Phobius"/>
    </source>
</evidence>
<accession>A0ABU3NL62</accession>
<protein>
    <submittedName>
        <fullName evidence="3">Uncharacterized protein</fullName>
    </submittedName>
</protein>
<organism evidence="3 4">
    <name type="scientific">Thermanaerothrix solaris</name>
    <dbReference type="NCBI Taxonomy" id="3058434"/>
    <lineage>
        <taxon>Bacteria</taxon>
        <taxon>Bacillati</taxon>
        <taxon>Chloroflexota</taxon>
        <taxon>Anaerolineae</taxon>
        <taxon>Anaerolineales</taxon>
        <taxon>Anaerolineaceae</taxon>
        <taxon>Thermanaerothrix</taxon>
    </lineage>
</organism>
<dbReference type="EMBL" id="JAUHMF010000001">
    <property type="protein sequence ID" value="MDT8897574.1"/>
    <property type="molecule type" value="Genomic_DNA"/>
</dbReference>
<name>A0ABU3NL62_9CHLR</name>
<keyword evidence="2" id="KW-1133">Transmembrane helix</keyword>
<keyword evidence="4" id="KW-1185">Reference proteome</keyword>
<proteinExistence type="predicted"/>
<keyword evidence="2" id="KW-0472">Membrane</keyword>
<sequence>MSKKQKRRVSSSTASQRPAPAARPVEARPSPSPRSSASSTEFNPDYSYVIRDLKRIGTLAGTFFVILIILSFILR</sequence>
<feature type="region of interest" description="Disordered" evidence="1">
    <location>
        <begin position="1"/>
        <end position="42"/>
    </location>
</feature>
<evidence type="ECO:0000313" key="4">
    <source>
        <dbReference type="Proteomes" id="UP001254165"/>
    </source>
</evidence>
<comment type="caution">
    <text evidence="3">The sequence shown here is derived from an EMBL/GenBank/DDBJ whole genome shotgun (WGS) entry which is preliminary data.</text>
</comment>
<dbReference type="Proteomes" id="UP001254165">
    <property type="component" value="Unassembled WGS sequence"/>
</dbReference>
<feature type="transmembrane region" description="Helical" evidence="2">
    <location>
        <begin position="56"/>
        <end position="74"/>
    </location>
</feature>
<keyword evidence="2" id="KW-0812">Transmembrane</keyword>
<feature type="compositionally biased region" description="Low complexity" evidence="1">
    <location>
        <begin position="17"/>
        <end position="39"/>
    </location>
</feature>
<gene>
    <name evidence="3" type="ORF">QYE77_04790</name>
</gene>
<reference evidence="3 4" key="1">
    <citation type="submission" date="2023-07" db="EMBL/GenBank/DDBJ databases">
        <title>Novel species of Thermanaerothrix with wide hydrolytic capabilities.</title>
        <authorList>
            <person name="Zayulina K.S."/>
            <person name="Podosokorskaya O.A."/>
            <person name="Elcheninov A.G."/>
        </authorList>
    </citation>
    <scope>NUCLEOTIDE SEQUENCE [LARGE SCALE GENOMIC DNA]</scope>
    <source>
        <strain evidence="3 4">4228-RoL</strain>
    </source>
</reference>
<evidence type="ECO:0000313" key="3">
    <source>
        <dbReference type="EMBL" id="MDT8897574.1"/>
    </source>
</evidence>
<dbReference type="RefSeq" id="WP_315624235.1">
    <property type="nucleotide sequence ID" value="NZ_JAUHMF010000001.1"/>
</dbReference>
<evidence type="ECO:0000256" key="1">
    <source>
        <dbReference type="SAM" id="MobiDB-lite"/>
    </source>
</evidence>